<proteinExistence type="predicted"/>
<evidence type="ECO:0000259" key="3">
    <source>
        <dbReference type="Pfam" id="PF07589"/>
    </source>
</evidence>
<dbReference type="Proteomes" id="UP000558192">
    <property type="component" value="Unassembled WGS sequence"/>
</dbReference>
<accession>A0A7X5Y7X6</accession>
<dbReference type="InterPro" id="IPR013424">
    <property type="entry name" value="Ice-binding_C"/>
</dbReference>
<gene>
    <name evidence="4" type="ORF">GGQ97_002600</name>
</gene>
<feature type="signal peptide" evidence="2">
    <location>
        <begin position="1"/>
        <end position="19"/>
    </location>
</feature>
<evidence type="ECO:0000256" key="2">
    <source>
        <dbReference type="SAM" id="SignalP"/>
    </source>
</evidence>
<reference evidence="4 5" key="1">
    <citation type="submission" date="2020-03" db="EMBL/GenBank/DDBJ databases">
        <title>Genomic Encyclopedia of Type Strains, Phase IV (KMG-IV): sequencing the most valuable type-strain genomes for metagenomic binning, comparative biology and taxonomic classification.</title>
        <authorList>
            <person name="Goeker M."/>
        </authorList>
    </citation>
    <scope>NUCLEOTIDE SEQUENCE [LARGE SCALE GENOMIC DNA]</scope>
    <source>
        <strain evidence="4 5">DSM 16846</strain>
    </source>
</reference>
<sequence length="269" mass="27830">MRKILAAAVAALFVTPAAAQQYTITDLDSPVPAGENWGTIPGENTGTVSIQGATSNDGDGALMLTGDRTRVQTGVQYGGGTPTGATLDQVSVLTFEWMVANGGPNGNASPALRLLVQDGDQRSELIWEAAYNDANGAGAGFYDLNTWYESNPEARFWRFVAGQGPTFDPASPGSYVFNTIAGWGASSFYTDAAFVSGVSVGNGSGSGANFVGYADNVAASGSFGSRSFNFAAVAAVPEPGTWAMMLLGFGVIGGAMRRQRRAAHLLQMA</sequence>
<keyword evidence="2" id="KW-0732">Signal</keyword>
<dbReference type="EMBL" id="JAATJC010000001">
    <property type="protein sequence ID" value="NJC06807.1"/>
    <property type="molecule type" value="Genomic_DNA"/>
</dbReference>
<keyword evidence="1" id="KW-0812">Transmembrane</keyword>
<feature type="domain" description="Ice-binding protein C-terminal" evidence="3">
    <location>
        <begin position="235"/>
        <end position="261"/>
    </location>
</feature>
<evidence type="ECO:0000313" key="5">
    <source>
        <dbReference type="Proteomes" id="UP000558192"/>
    </source>
</evidence>
<dbReference type="Pfam" id="PF07589">
    <property type="entry name" value="PEP-CTERM"/>
    <property type="match status" value="1"/>
</dbReference>
<evidence type="ECO:0000256" key="1">
    <source>
        <dbReference type="SAM" id="Phobius"/>
    </source>
</evidence>
<keyword evidence="5" id="KW-1185">Reference proteome</keyword>
<feature type="transmembrane region" description="Helical" evidence="1">
    <location>
        <begin position="239"/>
        <end position="256"/>
    </location>
</feature>
<dbReference type="AlphaFoldDB" id="A0A7X5Y7X6"/>
<keyword evidence="1" id="KW-1133">Transmembrane helix</keyword>
<dbReference type="NCBIfam" id="NF035944">
    <property type="entry name" value="PEPxxWA-CTERM"/>
    <property type="match status" value="1"/>
</dbReference>
<evidence type="ECO:0000313" key="4">
    <source>
        <dbReference type="EMBL" id="NJC06807.1"/>
    </source>
</evidence>
<organism evidence="4 5">
    <name type="scientific">Sphingomonas kaistensis</name>
    <dbReference type="NCBI Taxonomy" id="298708"/>
    <lineage>
        <taxon>Bacteria</taxon>
        <taxon>Pseudomonadati</taxon>
        <taxon>Pseudomonadota</taxon>
        <taxon>Alphaproteobacteria</taxon>
        <taxon>Sphingomonadales</taxon>
        <taxon>Sphingomonadaceae</taxon>
        <taxon>Sphingomonas</taxon>
    </lineage>
</organism>
<dbReference type="NCBIfam" id="TIGR02595">
    <property type="entry name" value="PEP_CTERM"/>
    <property type="match status" value="1"/>
</dbReference>
<name>A0A7X5Y7X6_9SPHN</name>
<feature type="chain" id="PRO_5030748874" description="Ice-binding protein C-terminal domain-containing protein" evidence="2">
    <location>
        <begin position="20"/>
        <end position="269"/>
    </location>
</feature>
<protein>
    <recommendedName>
        <fullName evidence="3">Ice-binding protein C-terminal domain-containing protein</fullName>
    </recommendedName>
</protein>
<comment type="caution">
    <text evidence="4">The sequence shown here is derived from an EMBL/GenBank/DDBJ whole genome shotgun (WGS) entry which is preliminary data.</text>
</comment>
<dbReference type="RefSeq" id="WP_245197956.1">
    <property type="nucleotide sequence ID" value="NZ_JAATJC010000001.1"/>
</dbReference>
<keyword evidence="1" id="KW-0472">Membrane</keyword>